<proteinExistence type="inferred from homology"/>
<dbReference type="InterPro" id="IPR005119">
    <property type="entry name" value="LysR_subst-bd"/>
</dbReference>
<accession>A0A1D2KS96</accession>
<dbReference type="Proteomes" id="UP000270190">
    <property type="component" value="Unassembled WGS sequence"/>
</dbReference>
<dbReference type="GO" id="GO:0005829">
    <property type="term" value="C:cytosol"/>
    <property type="evidence" value="ECO:0007669"/>
    <property type="project" value="TreeGrafter"/>
</dbReference>
<dbReference type="InterPro" id="IPR000847">
    <property type="entry name" value="LysR_HTH_N"/>
</dbReference>
<dbReference type="Proteomes" id="UP000243591">
    <property type="component" value="Chromosome"/>
</dbReference>
<protein>
    <submittedName>
        <fullName evidence="6">LysR family transcriptional regulator</fullName>
    </submittedName>
    <submittedName>
        <fullName evidence="7">Putative transcriptional regulator (LysR family)</fullName>
    </submittedName>
</protein>
<dbReference type="PANTHER" id="PTHR30419">
    <property type="entry name" value="HTH-TYPE TRANSCRIPTIONAL REGULATOR YBHD"/>
    <property type="match status" value="1"/>
</dbReference>
<evidence type="ECO:0000313" key="9">
    <source>
        <dbReference type="Proteomes" id="UP000270190"/>
    </source>
</evidence>
<name>A0A1D2KS96_BROTH</name>
<comment type="similarity">
    <text evidence="1">Belongs to the LysR transcriptional regulatory family.</text>
</comment>
<keyword evidence="4" id="KW-0804">Transcription</keyword>
<dbReference type="InterPro" id="IPR036390">
    <property type="entry name" value="WH_DNA-bd_sf"/>
</dbReference>
<evidence type="ECO:0000256" key="3">
    <source>
        <dbReference type="ARBA" id="ARBA00023125"/>
    </source>
</evidence>
<dbReference type="EMBL" id="CP023483">
    <property type="protein sequence ID" value="ATF26300.1"/>
    <property type="molecule type" value="Genomic_DNA"/>
</dbReference>
<dbReference type="EMBL" id="OUNC01000001">
    <property type="protein sequence ID" value="SPP25489.1"/>
    <property type="molecule type" value="Genomic_DNA"/>
</dbReference>
<keyword evidence="3" id="KW-0238">DNA-binding</keyword>
<sequence length="303" mass="33874">MNLQQFEYVLAVSHTGSLTHASREANITLSAISQSINALEKELGVLIFHRSKNGCVPTREGHIIIQYAKEITKTVGKMKTELALSADTISGMIHLSTIPTSMHLLIQIASRFKQKYPEVSLQIDENSSKEIIAGIQDDTLDLGIIILYDDLLPELKEMVIEELQVSQMVAVIPKGTRYANVEKIKPEELMSYQLVLYRDDFIMWYLEAVLGSYGSPKLMFSSNNTNAITNALSEGAATFGVDYSFFESAKKNTHQFSYIPIDIPKGEAKIVMIYKKGMIEIPALKTFKEQLKGHFPIGEYSGL</sequence>
<dbReference type="InterPro" id="IPR050950">
    <property type="entry name" value="HTH-type_LysR_regulators"/>
</dbReference>
<dbReference type="PROSITE" id="PS50931">
    <property type="entry name" value="HTH_LYSR"/>
    <property type="match status" value="1"/>
</dbReference>
<evidence type="ECO:0000313" key="6">
    <source>
        <dbReference type="EMBL" id="ATF26300.1"/>
    </source>
</evidence>
<dbReference type="STRING" id="2756.BFR44_09430"/>
<dbReference type="Pfam" id="PF03466">
    <property type="entry name" value="LysR_substrate"/>
    <property type="match status" value="1"/>
</dbReference>
<dbReference type="Gene3D" id="1.10.10.10">
    <property type="entry name" value="Winged helix-like DNA-binding domain superfamily/Winged helix DNA-binding domain"/>
    <property type="match status" value="1"/>
</dbReference>
<evidence type="ECO:0000313" key="7">
    <source>
        <dbReference type="EMBL" id="SPP25489.1"/>
    </source>
</evidence>
<reference evidence="7" key="3">
    <citation type="submission" date="2018-04" db="EMBL/GenBank/DDBJ databases">
        <authorList>
            <person name="Go L.Y."/>
            <person name="Mitchell J.A."/>
        </authorList>
    </citation>
    <scope>NUCLEOTIDE SEQUENCE</scope>
    <source>
        <strain evidence="7">BSAS1 3</strain>
    </source>
</reference>
<dbReference type="RefSeq" id="WP_051457480.1">
    <property type="nucleotide sequence ID" value="NZ_CBCPHX010000002.1"/>
</dbReference>
<keyword evidence="2" id="KW-0805">Transcription regulation</keyword>
<evidence type="ECO:0000256" key="4">
    <source>
        <dbReference type="ARBA" id="ARBA00023163"/>
    </source>
</evidence>
<dbReference type="OrthoDB" id="9803735at2"/>
<dbReference type="GO" id="GO:0003677">
    <property type="term" value="F:DNA binding"/>
    <property type="evidence" value="ECO:0007669"/>
    <property type="project" value="UniProtKB-KW"/>
</dbReference>
<gene>
    <name evidence="7" type="ORF">BTBSAS_10005</name>
    <name evidence="6" type="ORF">CNY62_07875</name>
</gene>
<dbReference type="Gene3D" id="3.40.190.290">
    <property type="match status" value="1"/>
</dbReference>
<dbReference type="CDD" id="cd05466">
    <property type="entry name" value="PBP2_LTTR_substrate"/>
    <property type="match status" value="1"/>
</dbReference>
<evidence type="ECO:0000313" key="8">
    <source>
        <dbReference type="Proteomes" id="UP000243591"/>
    </source>
</evidence>
<dbReference type="InterPro" id="IPR036388">
    <property type="entry name" value="WH-like_DNA-bd_sf"/>
</dbReference>
<dbReference type="AlphaFoldDB" id="A0A1D2KS96"/>
<reference evidence="9" key="2">
    <citation type="submission" date="2018-04" db="EMBL/GenBank/DDBJ databases">
        <authorList>
            <person name="Illikoud N."/>
        </authorList>
    </citation>
    <scope>NUCLEOTIDE SEQUENCE [LARGE SCALE GENOMIC DNA]</scope>
</reference>
<dbReference type="KEGG" id="bths:CNY62_07875"/>
<dbReference type="GeneID" id="66537002"/>
<evidence type="ECO:0000256" key="2">
    <source>
        <dbReference type="ARBA" id="ARBA00023015"/>
    </source>
</evidence>
<reference evidence="6 8" key="1">
    <citation type="submission" date="2017-09" db="EMBL/GenBank/DDBJ databases">
        <title>Complete Genome Sequences of Two Strains of the Meat Spoilage Bacterium Brochothrix thermosphacta Isolated from Ground Chicken.</title>
        <authorList>
            <person name="Paoli G.C."/>
            <person name="Wijey C."/>
            <person name="Chen C.-Y."/>
            <person name="Nguyen L."/>
            <person name="Yan X."/>
            <person name="Irwin P.L."/>
        </authorList>
    </citation>
    <scope>NUCLEOTIDE SEQUENCE [LARGE SCALE GENOMIC DNA]</scope>
    <source>
        <strain evidence="6 8">BI</strain>
    </source>
</reference>
<dbReference type="GO" id="GO:0003700">
    <property type="term" value="F:DNA-binding transcription factor activity"/>
    <property type="evidence" value="ECO:0007669"/>
    <property type="project" value="InterPro"/>
</dbReference>
<organism evidence="6 8">
    <name type="scientific">Brochothrix thermosphacta</name>
    <name type="common">Microbacterium thermosphactum</name>
    <dbReference type="NCBI Taxonomy" id="2756"/>
    <lineage>
        <taxon>Bacteria</taxon>
        <taxon>Bacillati</taxon>
        <taxon>Bacillota</taxon>
        <taxon>Bacilli</taxon>
        <taxon>Bacillales</taxon>
        <taxon>Listeriaceae</taxon>
        <taxon>Brochothrix</taxon>
    </lineage>
</organism>
<evidence type="ECO:0000256" key="1">
    <source>
        <dbReference type="ARBA" id="ARBA00009437"/>
    </source>
</evidence>
<dbReference type="SUPFAM" id="SSF46785">
    <property type="entry name" value="Winged helix' DNA-binding domain"/>
    <property type="match status" value="1"/>
</dbReference>
<feature type="domain" description="HTH lysR-type" evidence="5">
    <location>
        <begin position="1"/>
        <end position="58"/>
    </location>
</feature>
<dbReference type="SUPFAM" id="SSF53850">
    <property type="entry name" value="Periplasmic binding protein-like II"/>
    <property type="match status" value="1"/>
</dbReference>
<dbReference type="Pfam" id="PF00126">
    <property type="entry name" value="HTH_1"/>
    <property type="match status" value="1"/>
</dbReference>
<evidence type="ECO:0000259" key="5">
    <source>
        <dbReference type="PROSITE" id="PS50931"/>
    </source>
</evidence>
<keyword evidence="8" id="KW-1185">Reference proteome</keyword>